<organism evidence="1 2">
    <name type="scientific">Portunus trituberculatus</name>
    <name type="common">Swimming crab</name>
    <name type="synonym">Neptunus trituberculatus</name>
    <dbReference type="NCBI Taxonomy" id="210409"/>
    <lineage>
        <taxon>Eukaryota</taxon>
        <taxon>Metazoa</taxon>
        <taxon>Ecdysozoa</taxon>
        <taxon>Arthropoda</taxon>
        <taxon>Crustacea</taxon>
        <taxon>Multicrustacea</taxon>
        <taxon>Malacostraca</taxon>
        <taxon>Eumalacostraca</taxon>
        <taxon>Eucarida</taxon>
        <taxon>Decapoda</taxon>
        <taxon>Pleocyemata</taxon>
        <taxon>Brachyura</taxon>
        <taxon>Eubrachyura</taxon>
        <taxon>Portunoidea</taxon>
        <taxon>Portunidae</taxon>
        <taxon>Portuninae</taxon>
        <taxon>Portunus</taxon>
    </lineage>
</organism>
<name>A0A5B7K389_PORTR</name>
<sequence length="27" mass="2973">MRDGKLLQSSVCEWGCCWCCDSLGCCS</sequence>
<protein>
    <submittedName>
        <fullName evidence="1">Uncharacterized protein</fullName>
    </submittedName>
</protein>
<keyword evidence="2" id="KW-1185">Reference proteome</keyword>
<evidence type="ECO:0000313" key="2">
    <source>
        <dbReference type="Proteomes" id="UP000324222"/>
    </source>
</evidence>
<dbReference type="AlphaFoldDB" id="A0A5B7K389"/>
<evidence type="ECO:0000313" key="1">
    <source>
        <dbReference type="EMBL" id="MPD01376.1"/>
    </source>
</evidence>
<gene>
    <name evidence="1" type="ORF">E2C01_096899</name>
</gene>
<comment type="caution">
    <text evidence="1">The sequence shown here is derived from an EMBL/GenBank/DDBJ whole genome shotgun (WGS) entry which is preliminary data.</text>
</comment>
<dbReference type="Proteomes" id="UP000324222">
    <property type="component" value="Unassembled WGS sequence"/>
</dbReference>
<reference evidence="1 2" key="1">
    <citation type="submission" date="2019-05" db="EMBL/GenBank/DDBJ databases">
        <title>Another draft genome of Portunus trituberculatus and its Hox gene families provides insights of decapod evolution.</title>
        <authorList>
            <person name="Jeong J.-H."/>
            <person name="Song I."/>
            <person name="Kim S."/>
            <person name="Choi T."/>
            <person name="Kim D."/>
            <person name="Ryu S."/>
            <person name="Kim W."/>
        </authorList>
    </citation>
    <scope>NUCLEOTIDE SEQUENCE [LARGE SCALE GENOMIC DNA]</scope>
    <source>
        <tissue evidence="1">Muscle</tissue>
    </source>
</reference>
<proteinExistence type="predicted"/>
<accession>A0A5B7K389</accession>
<dbReference type="EMBL" id="VSRR010126900">
    <property type="protein sequence ID" value="MPD01376.1"/>
    <property type="molecule type" value="Genomic_DNA"/>
</dbReference>